<sequence>MTEEPFRFANGNYQEISESALSFVHRYSRESLENLAKKRCMPTQSTGLNKVLSGGIYTQELTEVVGDNHMHNGELILHLLVHQLHCEKDSEAVIVTSNGSQNEETIYRITHRYIESQRGIIGLNNAVDADDIAFGIMKRVYIVHCLDINELSLILDEILNGHHRKQMRLKKRLMTGVEIGSLHKPTGKRPGKPNADDFVATDAVDHQDDTDPQHKSQISTLVIHQLSSMVGDSHGRDAWNRMPEICSKLRSTAFRLNTAIIISNHLEENSNTASSAAEETDDHNSSKYKAVDWVMSSTKWNSTVDKRLEITSNQQHKDKRHVKFDMHLTKSKHSAVPMSCHLTLSENGR</sequence>
<dbReference type="AlphaFoldDB" id="A0AAD8LQW6"/>
<protein>
    <recommendedName>
        <fullName evidence="3">DNA recombination and repair protein Rad51-like C-terminal domain-containing protein</fullName>
    </recommendedName>
</protein>
<organism evidence="1 2">
    <name type="scientific">Babesia gibsoni</name>
    <dbReference type="NCBI Taxonomy" id="33632"/>
    <lineage>
        <taxon>Eukaryota</taxon>
        <taxon>Sar</taxon>
        <taxon>Alveolata</taxon>
        <taxon>Apicomplexa</taxon>
        <taxon>Aconoidasida</taxon>
        <taxon>Piroplasmida</taxon>
        <taxon>Babesiidae</taxon>
        <taxon>Babesia</taxon>
    </lineage>
</organism>
<reference evidence="1" key="1">
    <citation type="submission" date="2023-08" db="EMBL/GenBank/DDBJ databases">
        <title>Draft sequence of the Babesia gibsoni genome.</title>
        <authorList>
            <person name="Yamagishi J.Y."/>
            <person name="Xuan X.X."/>
        </authorList>
    </citation>
    <scope>NUCLEOTIDE SEQUENCE</scope>
    <source>
        <strain evidence="1">Azabu</strain>
    </source>
</reference>
<dbReference type="InterPro" id="IPR027417">
    <property type="entry name" value="P-loop_NTPase"/>
</dbReference>
<dbReference type="Proteomes" id="UP001230268">
    <property type="component" value="Unassembled WGS sequence"/>
</dbReference>
<evidence type="ECO:0000313" key="1">
    <source>
        <dbReference type="EMBL" id="KAK1442737.1"/>
    </source>
</evidence>
<proteinExistence type="predicted"/>
<comment type="caution">
    <text evidence="1">The sequence shown here is derived from an EMBL/GenBank/DDBJ whole genome shotgun (WGS) entry which is preliminary data.</text>
</comment>
<accession>A0AAD8LQW6</accession>
<evidence type="ECO:0000313" key="2">
    <source>
        <dbReference type="Proteomes" id="UP001230268"/>
    </source>
</evidence>
<dbReference type="Gene3D" id="3.40.50.300">
    <property type="entry name" value="P-loop containing nucleotide triphosphate hydrolases"/>
    <property type="match status" value="1"/>
</dbReference>
<gene>
    <name evidence="1" type="ORF">BgAZ_302550</name>
</gene>
<keyword evidence="2" id="KW-1185">Reference proteome</keyword>
<evidence type="ECO:0008006" key="3">
    <source>
        <dbReference type="Google" id="ProtNLM"/>
    </source>
</evidence>
<name>A0AAD8LQW6_BABGI</name>
<dbReference type="EMBL" id="JAVEPI010000003">
    <property type="protein sequence ID" value="KAK1442737.1"/>
    <property type="molecule type" value="Genomic_DNA"/>
</dbReference>
<dbReference type="SUPFAM" id="SSF52540">
    <property type="entry name" value="P-loop containing nucleoside triphosphate hydrolases"/>
    <property type="match status" value="1"/>
</dbReference>